<dbReference type="RefSeq" id="WP_214438721.1">
    <property type="nucleotide sequence ID" value="NZ_JAECZB010000014.1"/>
</dbReference>
<name>A0A8J7HGD7_9CYAN</name>
<gene>
    <name evidence="1" type="ORF">I8751_08475</name>
</gene>
<evidence type="ECO:0008006" key="3">
    <source>
        <dbReference type="Google" id="ProtNLM"/>
    </source>
</evidence>
<evidence type="ECO:0000313" key="1">
    <source>
        <dbReference type="EMBL" id="MBH8552409.1"/>
    </source>
</evidence>
<proteinExistence type="predicted"/>
<evidence type="ECO:0000313" key="2">
    <source>
        <dbReference type="Proteomes" id="UP000599391"/>
    </source>
</evidence>
<sequence>MITPETLNNVRRKLEERAIADKSVIEELRSDIQPLSSEVRRINPRTTTSISLVAADGGNNKVNFDPYLFQLVRVVDSYGRELLLDLASPTTDTEQLSITHLDKDSTPKSALGLMMKDLGVKNLWELSPMMPKPDEQNPNPSWVLVYRDLAEWAALYQMLQEGGFNTDTLIVRDGLLRSKIFTQKLFKDLLEKIDDAIKEIYRSTKRRIYIVGFSKKSKVLTRYRLAFALEEILTQGYPCYVEIPPDIQKKAYIWEEYATGSEAEKFVGGRLFMVRFGSRLNDPIWPVDIFLPQLNQASQVMGYLLADANDGFPVPFYPRCLQKAHEEAALVGFDMEVMEDLIVNAVRKSFSHSEQDVVDRVRLQSDVSMLRYE</sequence>
<protein>
    <recommendedName>
        <fullName evidence="3">NurA domain-containing protein</fullName>
    </recommendedName>
</protein>
<dbReference type="EMBL" id="JAECZB010000014">
    <property type="protein sequence ID" value="MBH8552409.1"/>
    <property type="molecule type" value="Genomic_DNA"/>
</dbReference>
<dbReference type="Proteomes" id="UP000599391">
    <property type="component" value="Unassembled WGS sequence"/>
</dbReference>
<keyword evidence="2" id="KW-1185">Reference proteome</keyword>
<dbReference type="AlphaFoldDB" id="A0A8J7HGD7"/>
<comment type="caution">
    <text evidence="1">The sequence shown here is derived from an EMBL/GenBank/DDBJ whole genome shotgun (WGS) entry which is preliminary data.</text>
</comment>
<reference evidence="1 2" key="1">
    <citation type="journal article" date="2021" name="Int. J. Syst. Evol. Microbiol.">
        <title>Amazonocrinis nigriterrae gen. nov., sp. nov., Atlanticothrix silvestris gen. nov., sp. nov. and Dendronalium phyllosphericum gen. nov., sp. nov., nostocacean cyanobacteria from Brazilian environments.</title>
        <authorList>
            <person name="Alvarenga D.O."/>
            <person name="Andreote A.P.D."/>
            <person name="Branco L.H.Z."/>
            <person name="Delbaje E."/>
            <person name="Cruz R.B."/>
            <person name="Varani A.M."/>
            <person name="Fiore M.F."/>
        </authorList>
    </citation>
    <scope>NUCLEOTIDE SEQUENCE [LARGE SCALE GENOMIC DNA]</scope>
    <source>
        <strain evidence="1 2">CENA357</strain>
    </source>
</reference>
<organism evidence="1 2">
    <name type="scientific">Atlanticothrix silvestris CENA357</name>
    <dbReference type="NCBI Taxonomy" id="1725252"/>
    <lineage>
        <taxon>Bacteria</taxon>
        <taxon>Bacillati</taxon>
        <taxon>Cyanobacteriota</taxon>
        <taxon>Cyanophyceae</taxon>
        <taxon>Nostocales</taxon>
        <taxon>Nodulariaceae</taxon>
        <taxon>Atlanticothrix</taxon>
        <taxon>Atlanticothrix silvestris</taxon>
    </lineage>
</organism>
<accession>A0A8J7HGD7</accession>